<keyword evidence="1" id="KW-0489">Methyltransferase</keyword>
<sequence length="240" mass="27104">MAIKPFKFEQDKDVAADIRSKYGFDGDLLTIYAQNEGAVVHKWHHYIPLYDRYFGRYRGQPVRFLELGVSRGGSLQIWRNYLGPEAILFGIDIEPNCAEFDGLAGRVRIGSQDDPDFLRQVVEEMGGVDVVLDDGSHVMDHIRSSLMTLFPHLSDGGLYVIEDLHTAYWPGYGGGRDVAGNFFNDIRRMVDDMHHWYHDGAAHYPALAGRVTGLHLHDSFVVLEKGPAHRPVHSRVGRLS</sequence>
<dbReference type="Gene3D" id="3.40.50.150">
    <property type="entry name" value="Vaccinia Virus protein VP39"/>
    <property type="match status" value="1"/>
</dbReference>
<protein>
    <submittedName>
        <fullName evidence="1">Class I SAM-dependent methyltransferase</fullName>
    </submittedName>
</protein>
<dbReference type="SUPFAM" id="SSF53335">
    <property type="entry name" value="S-adenosyl-L-methionine-dependent methyltransferases"/>
    <property type="match status" value="1"/>
</dbReference>
<dbReference type="EMBL" id="JAAATW010000003">
    <property type="protein sequence ID" value="NBE08988.1"/>
    <property type="molecule type" value="Genomic_DNA"/>
</dbReference>
<dbReference type="Proteomes" id="UP001517376">
    <property type="component" value="Unassembled WGS sequence"/>
</dbReference>
<organism evidence="1 2">
    <name type="scientific">Paragemmobacter ruber</name>
    <dbReference type="NCBI Taxonomy" id="1985673"/>
    <lineage>
        <taxon>Bacteria</taxon>
        <taxon>Pseudomonadati</taxon>
        <taxon>Pseudomonadota</taxon>
        <taxon>Alphaproteobacteria</taxon>
        <taxon>Rhodobacterales</taxon>
        <taxon>Paracoccaceae</taxon>
        <taxon>Paragemmobacter</taxon>
    </lineage>
</organism>
<dbReference type="GO" id="GO:0032259">
    <property type="term" value="P:methylation"/>
    <property type="evidence" value="ECO:0007669"/>
    <property type="project" value="UniProtKB-KW"/>
</dbReference>
<gene>
    <name evidence="1" type="ORF">GU920_15710</name>
</gene>
<dbReference type="GO" id="GO:0008168">
    <property type="term" value="F:methyltransferase activity"/>
    <property type="evidence" value="ECO:0007669"/>
    <property type="project" value="UniProtKB-KW"/>
</dbReference>
<keyword evidence="2" id="KW-1185">Reference proteome</keyword>
<keyword evidence="1" id="KW-0808">Transferase</keyword>
<dbReference type="Pfam" id="PF13578">
    <property type="entry name" value="Methyltransf_24"/>
    <property type="match status" value="1"/>
</dbReference>
<accession>A0ABW9Y966</accession>
<proteinExistence type="predicted"/>
<evidence type="ECO:0000313" key="2">
    <source>
        <dbReference type="Proteomes" id="UP001517376"/>
    </source>
</evidence>
<dbReference type="RefSeq" id="WP_161768009.1">
    <property type="nucleotide sequence ID" value="NZ_JAAATW010000003.1"/>
</dbReference>
<name>A0ABW9Y966_9RHOB</name>
<dbReference type="InterPro" id="IPR029063">
    <property type="entry name" value="SAM-dependent_MTases_sf"/>
</dbReference>
<evidence type="ECO:0000313" key="1">
    <source>
        <dbReference type="EMBL" id="NBE08988.1"/>
    </source>
</evidence>
<comment type="caution">
    <text evidence="1">The sequence shown here is derived from an EMBL/GenBank/DDBJ whole genome shotgun (WGS) entry which is preliminary data.</text>
</comment>
<reference evidence="2" key="1">
    <citation type="submission" date="2020-01" db="EMBL/GenBank/DDBJ databases">
        <title>Sphingomonas sp. strain CSW-10.</title>
        <authorList>
            <person name="Chen W.-M."/>
        </authorList>
    </citation>
    <scope>NUCLEOTIDE SEQUENCE [LARGE SCALE GENOMIC DNA]</scope>
    <source>
        <strain evidence="2">CCP-1</strain>
    </source>
</reference>